<keyword evidence="2" id="KW-1185">Reference proteome</keyword>
<reference evidence="1" key="1">
    <citation type="submission" date="2023-10" db="EMBL/GenBank/DDBJ databases">
        <authorList>
            <person name="Rodriguez Cubillos JULIANA M."/>
            <person name="De Vega J."/>
        </authorList>
    </citation>
    <scope>NUCLEOTIDE SEQUENCE</scope>
</reference>
<proteinExistence type="predicted"/>
<organism evidence="1 2">
    <name type="scientific">Trifolium pratense</name>
    <name type="common">Red clover</name>
    <dbReference type="NCBI Taxonomy" id="57577"/>
    <lineage>
        <taxon>Eukaryota</taxon>
        <taxon>Viridiplantae</taxon>
        <taxon>Streptophyta</taxon>
        <taxon>Embryophyta</taxon>
        <taxon>Tracheophyta</taxon>
        <taxon>Spermatophyta</taxon>
        <taxon>Magnoliopsida</taxon>
        <taxon>eudicotyledons</taxon>
        <taxon>Gunneridae</taxon>
        <taxon>Pentapetalae</taxon>
        <taxon>rosids</taxon>
        <taxon>fabids</taxon>
        <taxon>Fabales</taxon>
        <taxon>Fabaceae</taxon>
        <taxon>Papilionoideae</taxon>
        <taxon>50 kb inversion clade</taxon>
        <taxon>NPAAA clade</taxon>
        <taxon>Hologalegina</taxon>
        <taxon>IRL clade</taxon>
        <taxon>Trifolieae</taxon>
        <taxon>Trifolium</taxon>
    </lineage>
</organism>
<evidence type="ECO:0000313" key="2">
    <source>
        <dbReference type="Proteomes" id="UP001177021"/>
    </source>
</evidence>
<dbReference type="EMBL" id="CASHSV030000034">
    <property type="protein sequence ID" value="CAJ2642814.1"/>
    <property type="molecule type" value="Genomic_DNA"/>
</dbReference>
<gene>
    <name evidence="1" type="ORF">MILVUS5_LOCUS12212</name>
</gene>
<comment type="caution">
    <text evidence="1">The sequence shown here is derived from an EMBL/GenBank/DDBJ whole genome shotgun (WGS) entry which is preliminary data.</text>
</comment>
<sequence>MQQCVSFIVAKGSDKWLCSAVYASPVCTVRPFLWEYLEYISKTTSLPWLTIGDFNDILLPREQKGGVVSVAKVNNFAANMDKCGLIDIGSFGTKFTWQGHCREGKIVHRRLDRSLCNYDWRMTFPEATVEHLVRRHSDHNPIFLRCSNGMVNQEDRPFRFQAAWYTHNEYHNLVKHTWARDRSNIVNCLQSVAKESTNFNKEVFGNIFARKKEVEARLRGIQRALEDIDSANLMRLQKELLTEYDNILFQEETIWYQKSRENLIRLGSRNTSFFHAQTIIRRKRNKIHGIMISPGVWCTDLDVMKAEALRFFKDLFCTNQPVPREVHADNGASLDEDAMIEIAKPVTKKEVFDVLMSMKSYKAPGPDGFQPIFFKLFWQEIGDDIWSFVKTAFENGVYDKKTEAFTPMRGLRQGDPLSPYLFVLCMERLGAMISESVSNGSRNPMQITKNGTKLSHLFFADDVLLFAKATASQARIVNDVLDRFCAISGLKISLHKSKFCTSSSLCRRLRESISAITQIQFTDRFDKYLGFKMFYGKVRKQDFSDVYDRVSSKLASWKSRLLNKPGRVVLANSVISSLPAYHMQVHWLPQGMCDDLDRTVRRFIWKGTGDTGMHLVGWDKITQPRRFGGLGVRITRFQNVSLLGKLVWEIINSPDKLWVSLFTEKYLKGRQIFNVSVAGGSFIWNSMIKALQRLKDGFTFKIGDGNTNFWFEPWLLKERLSSVVPFVAIQDTQTKVNEVWYNDRWNLETLYTNIPDDVRSVILSLKPRVVRDLPDVWVWKHASTGIYSPKEAYDWLLKPQPINNHSNWKWIWQLRLPSNIQFFVWQVLHNSIPTKYVLHHRRACDSNMCPRCSDASETIFHCLFDCTEARCIWNTIGLHNLIPNSTMDELFNWCRQVCLSHGIISIIIMWVIWKARNDFIFNNKRTTVQESITQIQSLLSACTAAFGTHVLASPHTGTARLVAWSRPREGTVCLNVDGSLLGSSAGFGGLIRDTNGRFLKGFYGTASEASVLFAEILAVLNGLDLCWVNGFRNIVCFSDSLQAVTLIKEGVSPHHRFANEIQSIRQLISKDWSVVIEHTLREGNAYADCLAKMGASSNLSLVILNTPPTGLYLSLLADAQGVAFARE</sequence>
<name>A0ACB0JDM4_TRIPR</name>
<protein>
    <submittedName>
        <fullName evidence="1">Uncharacterized protein</fullName>
    </submittedName>
</protein>
<dbReference type="Proteomes" id="UP001177021">
    <property type="component" value="Unassembled WGS sequence"/>
</dbReference>
<evidence type="ECO:0000313" key="1">
    <source>
        <dbReference type="EMBL" id="CAJ2642814.1"/>
    </source>
</evidence>
<accession>A0ACB0JDM4</accession>